<feature type="non-terminal residue" evidence="2">
    <location>
        <position position="1"/>
    </location>
</feature>
<reference evidence="2" key="1">
    <citation type="submission" date="2014-05" db="EMBL/GenBank/DDBJ databases">
        <title>The transcriptome of the halophilic microalga Tetraselmis sp. GSL018 isolated from the Great Salt Lake, Utah.</title>
        <authorList>
            <person name="Jinkerson R.E."/>
            <person name="D'Adamo S."/>
            <person name="Posewitz M.C."/>
        </authorList>
    </citation>
    <scope>NUCLEOTIDE SEQUENCE</scope>
    <source>
        <strain evidence="2">GSL018</strain>
    </source>
</reference>
<proteinExistence type="predicted"/>
<dbReference type="AlphaFoldDB" id="A0A061R1Q1"/>
<feature type="region of interest" description="Disordered" evidence="1">
    <location>
        <begin position="1"/>
        <end position="72"/>
    </location>
</feature>
<organism evidence="2">
    <name type="scientific">Tetraselmis sp. GSL018</name>
    <dbReference type="NCBI Taxonomy" id="582737"/>
    <lineage>
        <taxon>Eukaryota</taxon>
        <taxon>Viridiplantae</taxon>
        <taxon>Chlorophyta</taxon>
        <taxon>core chlorophytes</taxon>
        <taxon>Chlorodendrophyceae</taxon>
        <taxon>Chlorodendrales</taxon>
        <taxon>Chlorodendraceae</taxon>
        <taxon>Tetraselmis</taxon>
    </lineage>
</organism>
<sequence length="72" mass="7640">RGCRRAAGASPVGRQQRLGRPRAAELPELLPPAAPAFSAERTLAPPLPGCRPRSGEPSPRDPAKAPIRRTQP</sequence>
<protein>
    <submittedName>
        <fullName evidence="2">Uncharacterized protein</fullName>
    </submittedName>
</protein>
<evidence type="ECO:0000256" key="1">
    <source>
        <dbReference type="SAM" id="MobiDB-lite"/>
    </source>
</evidence>
<accession>A0A061R1Q1</accession>
<feature type="non-terminal residue" evidence="2">
    <location>
        <position position="72"/>
    </location>
</feature>
<name>A0A061R1Q1_9CHLO</name>
<dbReference type="EMBL" id="GBEZ01019739">
    <property type="protein sequence ID" value="JAC66857.1"/>
    <property type="molecule type" value="Transcribed_RNA"/>
</dbReference>
<evidence type="ECO:0000313" key="2">
    <source>
        <dbReference type="EMBL" id="JAC66857.1"/>
    </source>
</evidence>
<gene>
    <name evidence="2" type="ORF">TSPGSL018_12628</name>
</gene>